<evidence type="ECO:0000313" key="2">
    <source>
        <dbReference type="EMBL" id="EMP30728.1"/>
    </source>
</evidence>
<gene>
    <name evidence="2" type="ORF">UY3_12150</name>
</gene>
<name>M7BF39_CHEMY</name>
<reference evidence="3" key="1">
    <citation type="journal article" date="2013" name="Nat. Genet.">
        <title>The draft genomes of soft-shell turtle and green sea turtle yield insights into the development and evolution of the turtle-specific body plan.</title>
        <authorList>
            <person name="Wang Z."/>
            <person name="Pascual-Anaya J."/>
            <person name="Zadissa A."/>
            <person name="Li W."/>
            <person name="Niimura Y."/>
            <person name="Huang Z."/>
            <person name="Li C."/>
            <person name="White S."/>
            <person name="Xiong Z."/>
            <person name="Fang D."/>
            <person name="Wang B."/>
            <person name="Ming Y."/>
            <person name="Chen Y."/>
            <person name="Zheng Y."/>
            <person name="Kuraku S."/>
            <person name="Pignatelli M."/>
            <person name="Herrero J."/>
            <person name="Beal K."/>
            <person name="Nozawa M."/>
            <person name="Li Q."/>
            <person name="Wang J."/>
            <person name="Zhang H."/>
            <person name="Yu L."/>
            <person name="Shigenobu S."/>
            <person name="Wang J."/>
            <person name="Liu J."/>
            <person name="Flicek P."/>
            <person name="Searle S."/>
            <person name="Wang J."/>
            <person name="Kuratani S."/>
            <person name="Yin Y."/>
            <person name="Aken B."/>
            <person name="Zhang G."/>
            <person name="Irie N."/>
        </authorList>
    </citation>
    <scope>NUCLEOTIDE SEQUENCE [LARGE SCALE GENOMIC DNA]</scope>
</reference>
<accession>M7BF39</accession>
<organism evidence="2 3">
    <name type="scientific">Chelonia mydas</name>
    <name type="common">Green sea-turtle</name>
    <name type="synonym">Chelonia agassizi</name>
    <dbReference type="NCBI Taxonomy" id="8469"/>
    <lineage>
        <taxon>Eukaryota</taxon>
        <taxon>Metazoa</taxon>
        <taxon>Chordata</taxon>
        <taxon>Craniata</taxon>
        <taxon>Vertebrata</taxon>
        <taxon>Euteleostomi</taxon>
        <taxon>Archelosauria</taxon>
        <taxon>Testudinata</taxon>
        <taxon>Testudines</taxon>
        <taxon>Cryptodira</taxon>
        <taxon>Durocryptodira</taxon>
        <taxon>Americhelydia</taxon>
        <taxon>Chelonioidea</taxon>
        <taxon>Cheloniidae</taxon>
        <taxon>Chelonia</taxon>
    </lineage>
</organism>
<proteinExistence type="predicted"/>
<feature type="region of interest" description="Disordered" evidence="1">
    <location>
        <begin position="71"/>
        <end position="92"/>
    </location>
</feature>
<dbReference type="AlphaFoldDB" id="M7BF39"/>
<dbReference type="Proteomes" id="UP000031443">
    <property type="component" value="Unassembled WGS sequence"/>
</dbReference>
<dbReference type="EMBL" id="KB548684">
    <property type="protein sequence ID" value="EMP30728.1"/>
    <property type="molecule type" value="Genomic_DNA"/>
</dbReference>
<protein>
    <submittedName>
        <fullName evidence="2">Uncharacterized protein</fullName>
    </submittedName>
</protein>
<feature type="region of interest" description="Disordered" evidence="1">
    <location>
        <begin position="1"/>
        <end position="32"/>
    </location>
</feature>
<evidence type="ECO:0000313" key="3">
    <source>
        <dbReference type="Proteomes" id="UP000031443"/>
    </source>
</evidence>
<sequence length="252" mass="27684">MLSGQALSLWEHPPPPRQGGHEDLSGIPPEDGSGLAAASLSVLREKLRHFLLDIRGSKGKVQLTLQRCGGLPLHPLGHEDPSGGGERDREAGHRGLPVGLCHTTASVEPAQLTITGKDPGNGNSNSKTKAVCQWSAISFKKLMMSGEQEEMEVPQVTFKGDHSLWTSRVWMWECVEISYERKASAIYREVQTQLLQVGLASDQLKVNRFKGRKNKVLKQPCKAQRFFFQLIRNALGNPKSPALIYKVASISA</sequence>
<evidence type="ECO:0000256" key="1">
    <source>
        <dbReference type="SAM" id="MobiDB-lite"/>
    </source>
</evidence>
<feature type="compositionally biased region" description="Basic and acidic residues" evidence="1">
    <location>
        <begin position="76"/>
        <end position="92"/>
    </location>
</feature>
<keyword evidence="3" id="KW-1185">Reference proteome</keyword>